<accession>A0A0F7SA82</accession>
<feature type="compositionally biased region" description="Basic and acidic residues" evidence="1">
    <location>
        <begin position="1"/>
        <end position="24"/>
    </location>
</feature>
<feature type="compositionally biased region" description="Low complexity" evidence="1">
    <location>
        <begin position="26"/>
        <end position="49"/>
    </location>
</feature>
<reference evidence="3" key="3">
    <citation type="submission" date="2014-06" db="EMBL/GenBank/DDBJ databases">
        <authorList>
            <person name="Berkman J.Paul."/>
        </authorList>
    </citation>
    <scope>NUCLEOTIDE SEQUENCE [LARGE SCALE GENOMIC DNA]</scope>
</reference>
<feature type="compositionally biased region" description="Polar residues" evidence="1">
    <location>
        <begin position="110"/>
        <end position="121"/>
    </location>
</feature>
<sequence>MNLNQSRDDPHGVQRLLDILRRQQDASSTSSSSAPSTSAPSTSAPSTSTQPYPPNPFSQSYPATESTDSLTSAVDPQAEAAQRRRTYNTTSSKYDISTVADEPFDPYSFNPFSASNPVLTQPTPSPSPPKPATASPSKPKPRDLASLSFADALPILSTLSTDKSLLRRLRTLRTQQHDLEKRLVKEYRQFAAIADKQYPNVKVRKEQDEKRRMAILKQWDECVTEQQEELNRAGVPGVKVSKDKRETEKQRKVLSVLVEMMDDEGAGE</sequence>
<protein>
    <submittedName>
        <fullName evidence="3">Uncharacterized protein</fullName>
    </submittedName>
</protein>
<dbReference type="Proteomes" id="UP000242770">
    <property type="component" value="Unassembled WGS sequence"/>
</dbReference>
<evidence type="ECO:0000313" key="3">
    <source>
        <dbReference type="EMBL" id="CDW99191.1"/>
    </source>
</evidence>
<name>A0A0F7SA82_9BASI</name>
<evidence type="ECO:0000313" key="2">
    <source>
        <dbReference type="EMBL" id="CDU26370.1"/>
    </source>
</evidence>
<feature type="region of interest" description="Disordered" evidence="1">
    <location>
        <begin position="1"/>
        <end position="145"/>
    </location>
</feature>
<evidence type="ECO:0000313" key="4">
    <source>
        <dbReference type="Proteomes" id="UP000242770"/>
    </source>
</evidence>
<dbReference type="OrthoDB" id="21617at2759"/>
<gene>
    <name evidence="3" type="primary">SSCI71480.1</name>
    <name evidence="2" type="ORF">SPSC_06564</name>
</gene>
<proteinExistence type="predicted"/>
<dbReference type="STRING" id="49012.A0A0F7SA82"/>
<feature type="compositionally biased region" description="Polar residues" evidence="1">
    <location>
        <begin position="57"/>
        <end position="74"/>
    </location>
</feature>
<evidence type="ECO:0000256" key="1">
    <source>
        <dbReference type="SAM" id="MobiDB-lite"/>
    </source>
</evidence>
<keyword evidence="4" id="KW-1185">Reference proteome</keyword>
<reference evidence="4" key="2">
    <citation type="submission" date="2014-06" db="EMBL/GenBank/DDBJ databases">
        <authorList>
            <person name="Berkman P.J."/>
        </authorList>
    </citation>
    <scope>NUCLEOTIDE SEQUENCE [LARGE SCALE GENOMIC DNA]</scope>
</reference>
<dbReference type="SMR" id="A0A0F7SA82"/>
<reference evidence="2" key="1">
    <citation type="submission" date="2014-06" db="EMBL/GenBank/DDBJ databases">
        <authorList>
            <person name="Ju J."/>
            <person name="Zhang J."/>
        </authorList>
    </citation>
    <scope>NUCLEOTIDE SEQUENCE</scope>
    <source>
        <strain evidence="2">SscI8</strain>
    </source>
</reference>
<dbReference type="AlphaFoldDB" id="A0A0F7SA82"/>
<dbReference type="EMBL" id="CCFA01004300">
    <property type="protein sequence ID" value="CDW99191.1"/>
    <property type="molecule type" value="Genomic_DNA"/>
</dbReference>
<organism evidence="3 4">
    <name type="scientific">Sporisorium scitamineum</name>
    <dbReference type="NCBI Taxonomy" id="49012"/>
    <lineage>
        <taxon>Eukaryota</taxon>
        <taxon>Fungi</taxon>
        <taxon>Dikarya</taxon>
        <taxon>Basidiomycota</taxon>
        <taxon>Ustilaginomycotina</taxon>
        <taxon>Ustilaginomycetes</taxon>
        <taxon>Ustilaginales</taxon>
        <taxon>Ustilaginaceae</taxon>
        <taxon>Sporisorium</taxon>
    </lineage>
</organism>
<dbReference type="EMBL" id="LK056694">
    <property type="protein sequence ID" value="CDU26370.1"/>
    <property type="molecule type" value="Genomic_DNA"/>
</dbReference>